<accession>A0A4R6GWH3</accession>
<dbReference type="EMBL" id="SNWI01000006">
    <property type="protein sequence ID" value="TDN99871.1"/>
    <property type="molecule type" value="Genomic_DNA"/>
</dbReference>
<reference evidence="1 2" key="1">
    <citation type="submission" date="2019-03" db="EMBL/GenBank/DDBJ databases">
        <title>Freshwater and sediment microbial communities from various areas in North America, analyzing microbe dynamics in response to fracking.</title>
        <authorList>
            <person name="Lamendella R."/>
        </authorList>
    </citation>
    <scope>NUCLEOTIDE SEQUENCE [LARGE SCALE GENOMIC DNA]</scope>
    <source>
        <strain evidence="1 2">114D</strain>
    </source>
</reference>
<gene>
    <name evidence="1" type="ORF">DET52_10680</name>
</gene>
<dbReference type="RefSeq" id="WP_133465427.1">
    <property type="nucleotide sequence ID" value="NZ_SNWI01000006.1"/>
</dbReference>
<name>A0A4R6GWH3_9BACT</name>
<sequence>MKLRETTLLLLVFWFSACTQVEDKIPLAQVGTKYLYLEDVQKVLPDNISDTDSTLWMEDFIHKWVQKELLILNAEKNLTQEQKDVSHELQEYRSSLLTYRYKKALMEQKMDTTIHDDEINKYYEANKKEFVLQSDIVKAIYLKIPLEVANEETIKNLCFENDPQKLQELDEYGIRYAKSYDRFDDKWIDASQVLAQIPGEIDDLERFLRRNKFIESDDTDYYYFICIRDFRFEGEYAPIDFVSSSIKNILLNQRKINFLKKIETDVYKEGLESNKFKLYNTQN</sequence>
<dbReference type="AlphaFoldDB" id="A0A4R6GWH3"/>
<organism evidence="1 2">
    <name type="scientific">Sunxiuqinia elliptica</name>
    <dbReference type="NCBI Taxonomy" id="655355"/>
    <lineage>
        <taxon>Bacteria</taxon>
        <taxon>Pseudomonadati</taxon>
        <taxon>Bacteroidota</taxon>
        <taxon>Bacteroidia</taxon>
        <taxon>Marinilabiliales</taxon>
        <taxon>Prolixibacteraceae</taxon>
        <taxon>Sunxiuqinia</taxon>
    </lineage>
</organism>
<evidence type="ECO:0000313" key="1">
    <source>
        <dbReference type="EMBL" id="TDN99871.1"/>
    </source>
</evidence>
<dbReference type="PROSITE" id="PS51257">
    <property type="entry name" value="PROKAR_LIPOPROTEIN"/>
    <property type="match status" value="1"/>
</dbReference>
<evidence type="ECO:0000313" key="2">
    <source>
        <dbReference type="Proteomes" id="UP000294848"/>
    </source>
</evidence>
<protein>
    <recommendedName>
        <fullName evidence="3">Peptidyl-prolyl cis-trans isomerase</fullName>
    </recommendedName>
</protein>
<dbReference type="OrthoDB" id="9785180at2"/>
<proteinExistence type="predicted"/>
<evidence type="ECO:0008006" key="3">
    <source>
        <dbReference type="Google" id="ProtNLM"/>
    </source>
</evidence>
<dbReference type="Proteomes" id="UP000294848">
    <property type="component" value="Unassembled WGS sequence"/>
</dbReference>
<comment type="caution">
    <text evidence="1">The sequence shown here is derived from an EMBL/GenBank/DDBJ whole genome shotgun (WGS) entry which is preliminary data.</text>
</comment>